<dbReference type="EMBL" id="KV454431">
    <property type="protein sequence ID" value="ODQ79678.1"/>
    <property type="molecule type" value="Genomic_DNA"/>
</dbReference>
<evidence type="ECO:0000256" key="7">
    <source>
        <dbReference type="ARBA" id="ARBA00022679"/>
    </source>
</evidence>
<dbReference type="InterPro" id="IPR039949">
    <property type="entry name" value="NAA40"/>
</dbReference>
<dbReference type="AlphaFoldDB" id="A0A1E3QPW3"/>
<keyword evidence="14" id="KW-1185">Reference proteome</keyword>
<dbReference type="CDD" id="cd04301">
    <property type="entry name" value="NAT_SF"/>
    <property type="match status" value="1"/>
</dbReference>
<dbReference type="GO" id="GO:1990189">
    <property type="term" value="F:protein N-terminal-serine acetyltransferase activity"/>
    <property type="evidence" value="ECO:0007669"/>
    <property type="project" value="UniProtKB-EC"/>
</dbReference>
<dbReference type="GO" id="GO:0005634">
    <property type="term" value="C:nucleus"/>
    <property type="evidence" value="ECO:0007669"/>
    <property type="project" value="UniProtKB-SubCell"/>
</dbReference>
<dbReference type="InterPro" id="IPR000182">
    <property type="entry name" value="GNAT_dom"/>
</dbReference>
<evidence type="ECO:0000313" key="13">
    <source>
        <dbReference type="EMBL" id="ODQ79678.1"/>
    </source>
</evidence>
<evidence type="ECO:0000259" key="12">
    <source>
        <dbReference type="Pfam" id="PF00583"/>
    </source>
</evidence>
<evidence type="ECO:0000256" key="2">
    <source>
        <dbReference type="ARBA" id="ARBA00004496"/>
    </source>
</evidence>
<evidence type="ECO:0000256" key="10">
    <source>
        <dbReference type="ARBA" id="ARBA00047821"/>
    </source>
</evidence>
<dbReference type="GO" id="GO:0005737">
    <property type="term" value="C:cytoplasm"/>
    <property type="evidence" value="ECO:0007669"/>
    <property type="project" value="UniProtKB-SubCell"/>
</dbReference>
<comment type="catalytic activity">
    <reaction evidence="10">
        <text>N-terminal L-seryl-[histone H2A] + acetyl-CoA = N-terminal N(alpha)-acetyl-L-seryl-[histone H2A] + CoA + H(+)</text>
        <dbReference type="Rhea" id="RHEA:50600"/>
        <dbReference type="Rhea" id="RHEA-COMP:12742"/>
        <dbReference type="Rhea" id="RHEA-COMP:12744"/>
        <dbReference type="ChEBI" id="CHEBI:15378"/>
        <dbReference type="ChEBI" id="CHEBI:57287"/>
        <dbReference type="ChEBI" id="CHEBI:57288"/>
        <dbReference type="ChEBI" id="CHEBI:64738"/>
        <dbReference type="ChEBI" id="CHEBI:83690"/>
        <dbReference type="EC" id="2.3.1.257"/>
    </reaction>
</comment>
<dbReference type="Gene3D" id="3.40.630.30">
    <property type="match status" value="1"/>
</dbReference>
<dbReference type="Proteomes" id="UP000094336">
    <property type="component" value="Unassembled WGS sequence"/>
</dbReference>
<sequence length="220" mass="25055">MDYYDDLDESDTELQYRHGISLAEEALRVFPEILAASVSLQRQITTAAEISPELLKKIALIIDTNLAAFYVARDGPRWMDLKLVEMKEAGLVYVYYTPPTDPDQIACFLSFLITYESGVKVLYLYEVHVLQQFQGKRLGARLLAGLHQLATDLQQNGGALYNPVGTALTVFSDNTKAFAWYKKEKYILSPGSPQDKRLRSGKLRKPEYYIMVRLNQARFT</sequence>
<evidence type="ECO:0000256" key="1">
    <source>
        <dbReference type="ARBA" id="ARBA00004123"/>
    </source>
</evidence>
<dbReference type="PANTHER" id="PTHR20531">
    <property type="entry name" value="N-ALPHA-ACETYLTRANSFERASE 40"/>
    <property type="match status" value="1"/>
</dbReference>
<comment type="similarity">
    <text evidence="3">Belongs to the acetyltransferase family. NAA40 subfamily.</text>
</comment>
<dbReference type="STRING" id="984486.A0A1E3QPW3"/>
<comment type="subcellular location">
    <subcellularLocation>
        <location evidence="2">Cytoplasm</location>
    </subcellularLocation>
    <subcellularLocation>
        <location evidence="1">Nucleus</location>
    </subcellularLocation>
</comment>
<evidence type="ECO:0000256" key="3">
    <source>
        <dbReference type="ARBA" id="ARBA00008870"/>
    </source>
</evidence>
<feature type="domain" description="N-acetyltransferase" evidence="12">
    <location>
        <begin position="97"/>
        <end position="183"/>
    </location>
</feature>
<dbReference type="PANTHER" id="PTHR20531:SF1">
    <property type="entry name" value="N-ALPHA-ACETYLTRANSFERASE 40"/>
    <property type="match status" value="1"/>
</dbReference>
<dbReference type="OrthoDB" id="424551at2759"/>
<keyword evidence="6" id="KW-0963">Cytoplasm</keyword>
<accession>A0A1E3QPW3</accession>
<keyword evidence="9" id="KW-0012">Acyltransferase</keyword>
<evidence type="ECO:0000256" key="11">
    <source>
        <dbReference type="ARBA" id="ARBA00049524"/>
    </source>
</evidence>
<proteinExistence type="inferred from homology"/>
<comment type="catalytic activity">
    <reaction evidence="11">
        <text>N-terminal L-seryl-[histone H4] + acetyl-CoA = N-terminal N(alpha)-acetyl-L-seryl-[histone H4] + CoA + H(+)</text>
        <dbReference type="Rhea" id="RHEA:50596"/>
        <dbReference type="Rhea" id="RHEA-COMP:12740"/>
        <dbReference type="Rhea" id="RHEA-COMP:12743"/>
        <dbReference type="ChEBI" id="CHEBI:15378"/>
        <dbReference type="ChEBI" id="CHEBI:57287"/>
        <dbReference type="ChEBI" id="CHEBI:57288"/>
        <dbReference type="ChEBI" id="CHEBI:64738"/>
        <dbReference type="ChEBI" id="CHEBI:83690"/>
        <dbReference type="EC" id="2.3.1.257"/>
    </reaction>
</comment>
<dbReference type="SUPFAM" id="SSF55729">
    <property type="entry name" value="Acyl-CoA N-acyltransferases (Nat)"/>
    <property type="match status" value="1"/>
</dbReference>
<dbReference type="GeneID" id="30146635"/>
<dbReference type="GO" id="GO:0010485">
    <property type="term" value="F:histone H4 acetyltransferase activity"/>
    <property type="evidence" value="ECO:0007669"/>
    <property type="project" value="InterPro"/>
</dbReference>
<reference evidence="14" key="1">
    <citation type="submission" date="2016-05" db="EMBL/GenBank/DDBJ databases">
        <title>Comparative genomics of biotechnologically important yeasts.</title>
        <authorList>
            <consortium name="DOE Joint Genome Institute"/>
            <person name="Riley R."/>
            <person name="Haridas S."/>
            <person name="Wolfe K.H."/>
            <person name="Lopes M.R."/>
            <person name="Hittinger C.T."/>
            <person name="Goker M."/>
            <person name="Salamov A."/>
            <person name="Wisecaver J."/>
            <person name="Long T.M."/>
            <person name="Aerts A.L."/>
            <person name="Barry K."/>
            <person name="Choi C."/>
            <person name="Clum A."/>
            <person name="Coughlan A.Y."/>
            <person name="Deshpande S."/>
            <person name="Douglass A.P."/>
            <person name="Hanson S.J."/>
            <person name="Klenk H.-P."/>
            <person name="Labutti K."/>
            <person name="Lapidus A."/>
            <person name="Lindquist E."/>
            <person name="Lipzen A."/>
            <person name="Meier-Kolthoff J.P."/>
            <person name="Ohm R.A."/>
            <person name="Otillar R.P."/>
            <person name="Pangilinan J."/>
            <person name="Peng Y."/>
            <person name="Rokas A."/>
            <person name="Rosa C.A."/>
            <person name="Scheuner C."/>
            <person name="Sibirny A.A."/>
            <person name="Slot J.C."/>
            <person name="Stielow J.B."/>
            <person name="Sun H."/>
            <person name="Kurtzman C.P."/>
            <person name="Blackwell M."/>
            <person name="Grigoriev I.V."/>
            <person name="Jeffries T.W."/>
        </authorList>
    </citation>
    <scope>NUCLEOTIDE SEQUENCE [LARGE SCALE GENOMIC DNA]</scope>
    <source>
        <strain evidence="14">NRRL Y-12698</strain>
    </source>
</reference>
<evidence type="ECO:0000256" key="9">
    <source>
        <dbReference type="ARBA" id="ARBA00023315"/>
    </source>
</evidence>
<keyword evidence="7" id="KW-0808">Transferase</keyword>
<evidence type="ECO:0000313" key="14">
    <source>
        <dbReference type="Proteomes" id="UP000094336"/>
    </source>
</evidence>
<protein>
    <recommendedName>
        <fullName evidence="5">N-alpha-acetyltransferase 40</fullName>
        <ecNumber evidence="4">2.3.1.257</ecNumber>
    </recommendedName>
</protein>
<dbReference type="InterPro" id="IPR016181">
    <property type="entry name" value="Acyl_CoA_acyltransferase"/>
</dbReference>
<dbReference type="RefSeq" id="XP_018985006.1">
    <property type="nucleotide sequence ID" value="XM_019128782.1"/>
</dbReference>
<dbReference type="Pfam" id="PF00583">
    <property type="entry name" value="Acetyltransf_1"/>
    <property type="match status" value="1"/>
</dbReference>
<evidence type="ECO:0000256" key="5">
    <source>
        <dbReference type="ARBA" id="ARBA00015043"/>
    </source>
</evidence>
<evidence type="ECO:0000256" key="8">
    <source>
        <dbReference type="ARBA" id="ARBA00023242"/>
    </source>
</evidence>
<dbReference type="GO" id="GO:0043998">
    <property type="term" value="F:histone H2A acetyltransferase activity"/>
    <property type="evidence" value="ECO:0007669"/>
    <property type="project" value="InterPro"/>
</dbReference>
<gene>
    <name evidence="13" type="ORF">BABINDRAFT_161396</name>
</gene>
<evidence type="ECO:0000256" key="6">
    <source>
        <dbReference type="ARBA" id="ARBA00022490"/>
    </source>
</evidence>
<keyword evidence="8" id="KW-0539">Nucleus</keyword>
<name>A0A1E3QPW3_9ASCO</name>
<dbReference type="EC" id="2.3.1.257" evidence="4"/>
<organism evidence="13 14">
    <name type="scientific">Babjeviella inositovora NRRL Y-12698</name>
    <dbReference type="NCBI Taxonomy" id="984486"/>
    <lineage>
        <taxon>Eukaryota</taxon>
        <taxon>Fungi</taxon>
        <taxon>Dikarya</taxon>
        <taxon>Ascomycota</taxon>
        <taxon>Saccharomycotina</taxon>
        <taxon>Pichiomycetes</taxon>
        <taxon>Serinales incertae sedis</taxon>
        <taxon>Babjeviella</taxon>
    </lineage>
</organism>
<evidence type="ECO:0000256" key="4">
    <source>
        <dbReference type="ARBA" id="ARBA00012950"/>
    </source>
</evidence>